<dbReference type="AlphaFoldDB" id="A0A8J2TNJ9"/>
<reference evidence="1" key="1">
    <citation type="journal article" date="2014" name="Int. J. Syst. Evol. Microbiol.">
        <title>Complete genome sequence of Corynebacterium casei LMG S-19264T (=DSM 44701T), isolated from a smear-ripened cheese.</title>
        <authorList>
            <consortium name="US DOE Joint Genome Institute (JGI-PGF)"/>
            <person name="Walter F."/>
            <person name="Albersmeier A."/>
            <person name="Kalinowski J."/>
            <person name="Ruckert C."/>
        </authorList>
    </citation>
    <scope>NUCLEOTIDE SEQUENCE</scope>
    <source>
        <strain evidence="1">CGMCC 1.12360</strain>
    </source>
</reference>
<dbReference type="EMBL" id="BMEV01000033">
    <property type="protein sequence ID" value="GFZ77877.1"/>
    <property type="molecule type" value="Genomic_DNA"/>
</dbReference>
<dbReference type="RefSeq" id="WP_188392204.1">
    <property type="nucleotide sequence ID" value="NZ_BMEV01000033.1"/>
</dbReference>
<protein>
    <submittedName>
        <fullName evidence="1">Uncharacterized protein</fullName>
    </submittedName>
</protein>
<gene>
    <name evidence="1" type="ORF">GCM10010978_19340</name>
</gene>
<dbReference type="Proteomes" id="UP000602050">
    <property type="component" value="Unassembled WGS sequence"/>
</dbReference>
<reference evidence="1" key="2">
    <citation type="submission" date="2020-09" db="EMBL/GenBank/DDBJ databases">
        <authorList>
            <person name="Sun Q."/>
            <person name="Zhou Y."/>
        </authorList>
    </citation>
    <scope>NUCLEOTIDE SEQUENCE</scope>
    <source>
        <strain evidence="1">CGMCC 1.12360</strain>
    </source>
</reference>
<organism evidence="1 2">
    <name type="scientific">Compostibacillus humi</name>
    <dbReference type="NCBI Taxonomy" id="1245525"/>
    <lineage>
        <taxon>Bacteria</taxon>
        <taxon>Bacillati</taxon>
        <taxon>Bacillota</taxon>
        <taxon>Bacilli</taxon>
        <taxon>Bacillales</taxon>
        <taxon>Bacillaceae</taxon>
        <taxon>Compostibacillus</taxon>
    </lineage>
</organism>
<keyword evidence="2" id="KW-1185">Reference proteome</keyword>
<comment type="caution">
    <text evidence="1">The sequence shown here is derived from an EMBL/GenBank/DDBJ whole genome shotgun (WGS) entry which is preliminary data.</text>
</comment>
<name>A0A8J2TNJ9_9BACI</name>
<accession>A0A8J2TNJ9</accession>
<evidence type="ECO:0000313" key="2">
    <source>
        <dbReference type="Proteomes" id="UP000602050"/>
    </source>
</evidence>
<sequence length="103" mass="11869">MTDGNSIEKLRKRLLDNYVQEKLNTILSGNHNSDNNSFVFLENHTLDMMIGYMYMQLAMPGSNSRRDETDIGALAQFIEDIDLMKEEYRTAYAEILDILEGLT</sequence>
<proteinExistence type="predicted"/>
<evidence type="ECO:0000313" key="1">
    <source>
        <dbReference type="EMBL" id="GFZ77877.1"/>
    </source>
</evidence>